<evidence type="ECO:0000313" key="2">
    <source>
        <dbReference type="Proteomes" id="UP000333828"/>
    </source>
</evidence>
<dbReference type="EMBL" id="CABPSI010000003">
    <property type="protein sequence ID" value="VVE15206.1"/>
    <property type="molecule type" value="Genomic_DNA"/>
</dbReference>
<dbReference type="Proteomes" id="UP000333828">
    <property type="component" value="Unassembled WGS sequence"/>
</dbReference>
<dbReference type="CDD" id="cd00332">
    <property type="entry name" value="PAL-HAL"/>
    <property type="match status" value="1"/>
</dbReference>
<dbReference type="Gene3D" id="1.20.200.10">
    <property type="entry name" value="Fumarase/aspartase (Central domain)"/>
    <property type="match status" value="1"/>
</dbReference>
<dbReference type="PANTHER" id="PTHR10362">
    <property type="entry name" value="HISTIDINE AMMONIA-LYASE"/>
    <property type="match status" value="1"/>
</dbReference>
<keyword evidence="1" id="KW-0456">Lyase</keyword>
<protein>
    <submittedName>
        <fullName evidence="1">Histidine ammonia-lyase</fullName>
    </submittedName>
</protein>
<sequence length="567" mass="60072">MSSPTSLPPLDSKLSAHLPTAASDELRLVNPAAGPASTVLLDGSTLTAEQVARIASGASVAVDATTLSISARTHDVIMVAARVGSPVYGLNVGVGQNKDRRFVEPVAAFSGAMLDKSRQFNIDLIRAHACSVGDDVAVPLARATMAVRLNMMLTGASGVQPSVIDLLVSFLNRGITPAMPASGSIGEADILVLSHIGMAMIGEGDVYYGGRRVPAAQALAAEGLVPIAPFGKDAIGIVSSNAFSLGGAALALHELDHLTWILLLVYATSLQALDGNVSPFLEDTLALRPFPHVLNTGRALRKALEGSSLWGRSERRPLQDPLSFRSGVHLVAELVRAKDEIDALMALQLNSSDDNPGVVAGVAPHSGRWAEQQGYVRGEHITGAVLPSSNFSPLTWVLALERLGSVLAHNSIASAQRVVRLNDPGFTGLPRYLCDESIVHGFGAVEKLPIWLAKQNKELARPVSFDSLPLAGGIEDMASNAPRVVEKVREQIDNMYMLLAVEVIHAAQAIDLRRARETAFAISPVTESLYDALREIVPFLDRDRALTQDLNATNALLKAHGRGAFGN</sequence>
<dbReference type="InterPro" id="IPR008948">
    <property type="entry name" value="L-Aspartase-like"/>
</dbReference>
<keyword evidence="2" id="KW-1185">Reference proteome</keyword>
<dbReference type="InterPro" id="IPR001106">
    <property type="entry name" value="Aromatic_Lyase"/>
</dbReference>
<dbReference type="InterPro" id="IPR024083">
    <property type="entry name" value="Fumarase/histidase_N"/>
</dbReference>
<dbReference type="Pfam" id="PF00221">
    <property type="entry name" value="Lyase_aromatic"/>
    <property type="match status" value="1"/>
</dbReference>
<evidence type="ECO:0000313" key="1">
    <source>
        <dbReference type="EMBL" id="VVE15206.1"/>
    </source>
</evidence>
<dbReference type="SUPFAM" id="SSF48557">
    <property type="entry name" value="L-aspartase-like"/>
    <property type="match status" value="1"/>
</dbReference>
<dbReference type="AlphaFoldDB" id="A0A5E4VUM5"/>
<organism evidence="1 2">
    <name type="scientific">Pandoraea iniqua</name>
    <dbReference type="NCBI Taxonomy" id="2508288"/>
    <lineage>
        <taxon>Bacteria</taxon>
        <taxon>Pseudomonadati</taxon>
        <taxon>Pseudomonadota</taxon>
        <taxon>Betaproteobacteria</taxon>
        <taxon>Burkholderiales</taxon>
        <taxon>Burkholderiaceae</taxon>
        <taxon>Pandoraea</taxon>
    </lineage>
</organism>
<proteinExistence type="predicted"/>
<name>A0A5E4VUM5_9BURK</name>
<dbReference type="GO" id="GO:0016841">
    <property type="term" value="F:ammonia-lyase activity"/>
    <property type="evidence" value="ECO:0007669"/>
    <property type="project" value="UniProtKB-ARBA"/>
</dbReference>
<reference evidence="1 2" key="1">
    <citation type="submission" date="2019-08" db="EMBL/GenBank/DDBJ databases">
        <authorList>
            <person name="Peeters C."/>
        </authorList>
    </citation>
    <scope>NUCLEOTIDE SEQUENCE [LARGE SCALE GENOMIC DNA]</scope>
    <source>
        <strain evidence="1 2">LMG 31115</strain>
    </source>
</reference>
<accession>A0A5E4VUM5</accession>
<dbReference type="Gene3D" id="1.10.275.10">
    <property type="entry name" value="Fumarase/aspartase (N-terminal domain)"/>
    <property type="match status" value="1"/>
</dbReference>
<gene>
    <name evidence="1" type="ORF">PIN31115_02837</name>
</gene>